<dbReference type="STRING" id="1123291.SAMN04490355_103414"/>
<keyword evidence="2" id="KW-1185">Reference proteome</keyword>
<evidence type="ECO:0000313" key="2">
    <source>
        <dbReference type="Proteomes" id="UP000199520"/>
    </source>
</evidence>
<dbReference type="OrthoDB" id="2905737at2"/>
<reference evidence="2" key="1">
    <citation type="submission" date="2016-10" db="EMBL/GenBank/DDBJ databases">
        <authorList>
            <person name="Varghese N."/>
            <person name="Submissions S."/>
        </authorList>
    </citation>
    <scope>NUCLEOTIDE SEQUENCE [LARGE SCALE GENOMIC DNA]</scope>
    <source>
        <strain evidence="2">DSM 13327</strain>
    </source>
</reference>
<dbReference type="RefSeq" id="WP_090939854.1">
    <property type="nucleotide sequence ID" value="NZ_FOTS01000034.1"/>
</dbReference>
<protein>
    <submittedName>
        <fullName evidence="1">Uncharacterized protein</fullName>
    </submittedName>
</protein>
<dbReference type="EMBL" id="FOTS01000034">
    <property type="protein sequence ID" value="SFM02759.1"/>
    <property type="molecule type" value="Genomic_DNA"/>
</dbReference>
<dbReference type="Proteomes" id="UP000199520">
    <property type="component" value="Unassembled WGS sequence"/>
</dbReference>
<name>A0A1I4MHM7_9FIRM</name>
<evidence type="ECO:0000313" key="1">
    <source>
        <dbReference type="EMBL" id="SFM02759.1"/>
    </source>
</evidence>
<sequence length="78" mass="9227">MAITIEMLRQKITNANRELHEAIDMSIELRHHSPEIKGEVIRIWEEFLGQFFGYIKKRSKESKDNLLAGISWARLKLF</sequence>
<gene>
    <name evidence="1" type="ORF">SAMN04490355_103414</name>
</gene>
<organism evidence="1 2">
    <name type="scientific">Pelosinus propionicus DSM 13327</name>
    <dbReference type="NCBI Taxonomy" id="1123291"/>
    <lineage>
        <taxon>Bacteria</taxon>
        <taxon>Bacillati</taxon>
        <taxon>Bacillota</taxon>
        <taxon>Negativicutes</taxon>
        <taxon>Selenomonadales</taxon>
        <taxon>Sporomusaceae</taxon>
        <taxon>Pelosinus</taxon>
    </lineage>
</organism>
<dbReference type="AlphaFoldDB" id="A0A1I4MHM7"/>
<proteinExistence type="predicted"/>
<accession>A0A1I4MHM7</accession>